<dbReference type="Pfam" id="PF02518">
    <property type="entry name" value="HATPase_c"/>
    <property type="match status" value="1"/>
</dbReference>
<dbReference type="SMART" id="SM00387">
    <property type="entry name" value="HATPase_c"/>
    <property type="match status" value="1"/>
</dbReference>
<dbReference type="Gene3D" id="3.40.50.2300">
    <property type="match status" value="1"/>
</dbReference>
<evidence type="ECO:0000256" key="8">
    <source>
        <dbReference type="ARBA" id="ARBA00022741"/>
    </source>
</evidence>
<dbReference type="Gene3D" id="3.30.565.10">
    <property type="entry name" value="Histidine kinase-like ATPase, C-terminal domain"/>
    <property type="match status" value="1"/>
</dbReference>
<dbReference type="EMBL" id="QFLI01000004">
    <property type="protein sequence ID" value="PXY01310.1"/>
    <property type="molecule type" value="Genomic_DNA"/>
</dbReference>
<dbReference type="InterPro" id="IPR005467">
    <property type="entry name" value="His_kinase_dom"/>
</dbReference>
<organism evidence="20 21">
    <name type="scientific">Marinifilum breve</name>
    <dbReference type="NCBI Taxonomy" id="2184082"/>
    <lineage>
        <taxon>Bacteria</taxon>
        <taxon>Pseudomonadati</taxon>
        <taxon>Bacteroidota</taxon>
        <taxon>Bacteroidia</taxon>
        <taxon>Marinilabiliales</taxon>
        <taxon>Marinifilaceae</taxon>
    </lineage>
</organism>
<dbReference type="Gene3D" id="3.30.450.20">
    <property type="entry name" value="PAS domain"/>
    <property type="match status" value="2"/>
</dbReference>
<evidence type="ECO:0000313" key="20">
    <source>
        <dbReference type="EMBL" id="PXY01310.1"/>
    </source>
</evidence>
<keyword evidence="6" id="KW-0808">Transferase</keyword>
<comment type="subcellular location">
    <subcellularLocation>
        <location evidence="2">Cell membrane</location>
        <topology evidence="2">Multi-pass membrane protein</topology>
    </subcellularLocation>
</comment>
<dbReference type="PANTHER" id="PTHR45339">
    <property type="entry name" value="HYBRID SIGNAL TRANSDUCTION HISTIDINE KINASE J"/>
    <property type="match status" value="1"/>
</dbReference>
<evidence type="ECO:0000256" key="17">
    <source>
        <dbReference type="SAM" id="Phobius"/>
    </source>
</evidence>
<comment type="subunit">
    <text evidence="14">At low DSF concentrations, interacts with RpfF.</text>
</comment>
<dbReference type="InterPro" id="IPR036097">
    <property type="entry name" value="HisK_dim/P_sf"/>
</dbReference>
<dbReference type="InterPro" id="IPR036890">
    <property type="entry name" value="HATPase_C_sf"/>
</dbReference>
<dbReference type="OrthoDB" id="9796457at2"/>
<dbReference type="InterPro" id="IPR001789">
    <property type="entry name" value="Sig_transdc_resp-reg_receiver"/>
</dbReference>
<feature type="domain" description="Response regulatory" evidence="19">
    <location>
        <begin position="697"/>
        <end position="811"/>
    </location>
</feature>
<dbReference type="CDD" id="cd00082">
    <property type="entry name" value="HisKA"/>
    <property type="match status" value="1"/>
</dbReference>
<dbReference type="InterPro" id="IPR004010">
    <property type="entry name" value="Double_Cache_2"/>
</dbReference>
<dbReference type="FunFam" id="1.10.287.130:FF:000002">
    <property type="entry name" value="Two-component osmosensing histidine kinase"/>
    <property type="match status" value="1"/>
</dbReference>
<dbReference type="Proteomes" id="UP000248079">
    <property type="component" value="Unassembled WGS sequence"/>
</dbReference>
<evidence type="ECO:0000313" key="21">
    <source>
        <dbReference type="Proteomes" id="UP000248079"/>
    </source>
</evidence>
<keyword evidence="10" id="KW-0067">ATP-binding</keyword>
<proteinExistence type="predicted"/>
<keyword evidence="4" id="KW-1003">Cell membrane</keyword>
<dbReference type="Pfam" id="PF00512">
    <property type="entry name" value="HisKA"/>
    <property type="match status" value="1"/>
</dbReference>
<evidence type="ECO:0000259" key="18">
    <source>
        <dbReference type="PROSITE" id="PS50109"/>
    </source>
</evidence>
<evidence type="ECO:0000256" key="6">
    <source>
        <dbReference type="ARBA" id="ARBA00022679"/>
    </source>
</evidence>
<evidence type="ECO:0000256" key="1">
    <source>
        <dbReference type="ARBA" id="ARBA00000085"/>
    </source>
</evidence>
<evidence type="ECO:0000256" key="12">
    <source>
        <dbReference type="ARBA" id="ARBA00023012"/>
    </source>
</evidence>
<dbReference type="AlphaFoldDB" id="A0A2V4A1W7"/>
<dbReference type="SUPFAM" id="SSF55874">
    <property type="entry name" value="ATPase domain of HSP90 chaperone/DNA topoisomerase II/histidine kinase"/>
    <property type="match status" value="1"/>
</dbReference>
<dbReference type="InterPro" id="IPR003661">
    <property type="entry name" value="HisK_dim/P_dom"/>
</dbReference>
<evidence type="ECO:0000256" key="13">
    <source>
        <dbReference type="ARBA" id="ARBA00023136"/>
    </source>
</evidence>
<name>A0A2V4A1W7_9BACT</name>
<dbReference type="InterPro" id="IPR003594">
    <property type="entry name" value="HATPase_dom"/>
</dbReference>
<dbReference type="CDD" id="cd16922">
    <property type="entry name" value="HATPase_EvgS-ArcB-TorS-like"/>
    <property type="match status" value="1"/>
</dbReference>
<dbReference type="SMART" id="SM00388">
    <property type="entry name" value="HisKA"/>
    <property type="match status" value="1"/>
</dbReference>
<dbReference type="Pfam" id="PF00072">
    <property type="entry name" value="Response_reg"/>
    <property type="match status" value="1"/>
</dbReference>
<feature type="transmembrane region" description="Helical" evidence="17">
    <location>
        <begin position="20"/>
        <end position="40"/>
    </location>
</feature>
<reference evidence="20 21" key="1">
    <citation type="submission" date="2018-05" db="EMBL/GenBank/DDBJ databases">
        <title>Marinifilum breve JC075T sp. nov., a marine bacterium isolated from Yongle Blue Hole in the South China Sea.</title>
        <authorList>
            <person name="Fu T."/>
        </authorList>
    </citation>
    <scope>NUCLEOTIDE SEQUENCE [LARGE SCALE GENOMIC DNA]</scope>
    <source>
        <strain evidence="20 21">JC075</strain>
    </source>
</reference>
<dbReference type="PROSITE" id="PS50110">
    <property type="entry name" value="RESPONSE_REGULATORY"/>
    <property type="match status" value="1"/>
</dbReference>
<dbReference type="GO" id="GO:0005886">
    <property type="term" value="C:plasma membrane"/>
    <property type="evidence" value="ECO:0007669"/>
    <property type="project" value="UniProtKB-SubCell"/>
</dbReference>
<keyword evidence="9" id="KW-0418">Kinase</keyword>
<evidence type="ECO:0000256" key="2">
    <source>
        <dbReference type="ARBA" id="ARBA00004651"/>
    </source>
</evidence>
<dbReference type="EC" id="2.7.13.3" evidence="3"/>
<keyword evidence="11 17" id="KW-1133">Transmembrane helix</keyword>
<keyword evidence="7 17" id="KW-0812">Transmembrane</keyword>
<evidence type="ECO:0000256" key="16">
    <source>
        <dbReference type="PROSITE-ProRule" id="PRU00169"/>
    </source>
</evidence>
<dbReference type="Gene3D" id="1.10.287.130">
    <property type="match status" value="1"/>
</dbReference>
<dbReference type="PANTHER" id="PTHR45339:SF1">
    <property type="entry name" value="HYBRID SIGNAL TRANSDUCTION HISTIDINE KINASE J"/>
    <property type="match status" value="1"/>
</dbReference>
<dbReference type="Pfam" id="PF08269">
    <property type="entry name" value="dCache_2"/>
    <property type="match status" value="1"/>
</dbReference>
<dbReference type="SMART" id="SM01049">
    <property type="entry name" value="Cache_2"/>
    <property type="match status" value="2"/>
</dbReference>
<evidence type="ECO:0000256" key="15">
    <source>
        <dbReference type="ARBA" id="ARBA00068150"/>
    </source>
</evidence>
<evidence type="ECO:0000256" key="3">
    <source>
        <dbReference type="ARBA" id="ARBA00012438"/>
    </source>
</evidence>
<evidence type="ECO:0000259" key="19">
    <source>
        <dbReference type="PROSITE" id="PS50110"/>
    </source>
</evidence>
<feature type="transmembrane region" description="Helical" evidence="17">
    <location>
        <begin position="353"/>
        <end position="371"/>
    </location>
</feature>
<dbReference type="PROSITE" id="PS50109">
    <property type="entry name" value="HIS_KIN"/>
    <property type="match status" value="1"/>
</dbReference>
<feature type="modified residue" description="4-aspartylphosphate" evidence="16">
    <location>
        <position position="746"/>
    </location>
</feature>
<gene>
    <name evidence="20" type="ORF">DF185_11755</name>
</gene>
<dbReference type="PRINTS" id="PR00344">
    <property type="entry name" value="BCTRLSENSOR"/>
</dbReference>
<evidence type="ECO:0000256" key="9">
    <source>
        <dbReference type="ARBA" id="ARBA00022777"/>
    </source>
</evidence>
<evidence type="ECO:0000256" key="14">
    <source>
        <dbReference type="ARBA" id="ARBA00064003"/>
    </source>
</evidence>
<evidence type="ECO:0000256" key="10">
    <source>
        <dbReference type="ARBA" id="ARBA00022840"/>
    </source>
</evidence>
<evidence type="ECO:0000256" key="7">
    <source>
        <dbReference type="ARBA" id="ARBA00022692"/>
    </source>
</evidence>
<dbReference type="GO" id="GO:0005524">
    <property type="term" value="F:ATP binding"/>
    <property type="evidence" value="ECO:0007669"/>
    <property type="project" value="UniProtKB-KW"/>
</dbReference>
<dbReference type="FunFam" id="3.30.565.10:FF:000010">
    <property type="entry name" value="Sensor histidine kinase RcsC"/>
    <property type="match status" value="1"/>
</dbReference>
<dbReference type="InterPro" id="IPR033480">
    <property type="entry name" value="sCache_2"/>
</dbReference>
<keyword evidence="5 16" id="KW-0597">Phosphoprotein</keyword>
<dbReference type="InterPro" id="IPR011006">
    <property type="entry name" value="CheY-like_superfamily"/>
</dbReference>
<protein>
    <recommendedName>
        <fullName evidence="15">Sensory/regulatory protein RpfC</fullName>
        <ecNumber evidence="3">2.7.13.3</ecNumber>
    </recommendedName>
</protein>
<evidence type="ECO:0000256" key="4">
    <source>
        <dbReference type="ARBA" id="ARBA00022475"/>
    </source>
</evidence>
<dbReference type="SUPFAM" id="SSF52172">
    <property type="entry name" value="CheY-like"/>
    <property type="match status" value="1"/>
</dbReference>
<accession>A0A2V4A1W7</accession>
<keyword evidence="21" id="KW-1185">Reference proteome</keyword>
<keyword evidence="13 17" id="KW-0472">Membrane</keyword>
<evidence type="ECO:0000256" key="11">
    <source>
        <dbReference type="ARBA" id="ARBA00022989"/>
    </source>
</evidence>
<dbReference type="SMART" id="SM00448">
    <property type="entry name" value="REC"/>
    <property type="match status" value="1"/>
</dbReference>
<comment type="catalytic activity">
    <reaction evidence="1">
        <text>ATP + protein L-histidine = ADP + protein N-phospho-L-histidine.</text>
        <dbReference type="EC" id="2.7.13.3"/>
    </reaction>
</comment>
<keyword evidence="12" id="KW-0902">Two-component regulatory system</keyword>
<dbReference type="CDD" id="cd17546">
    <property type="entry name" value="REC_hyHK_CKI1_RcsC-like"/>
    <property type="match status" value="1"/>
</dbReference>
<dbReference type="SUPFAM" id="SSF47384">
    <property type="entry name" value="Homodimeric domain of signal transducing histidine kinase"/>
    <property type="match status" value="1"/>
</dbReference>
<feature type="domain" description="Histidine kinase" evidence="18">
    <location>
        <begin position="451"/>
        <end position="672"/>
    </location>
</feature>
<dbReference type="InterPro" id="IPR004358">
    <property type="entry name" value="Sig_transdc_His_kin-like_C"/>
</dbReference>
<keyword evidence="8" id="KW-0547">Nucleotide-binding</keyword>
<comment type="caution">
    <text evidence="20">The sequence shown here is derived from an EMBL/GenBank/DDBJ whole genome shotgun (WGS) entry which is preliminary data.</text>
</comment>
<sequence>MNSIPNKTIKNKTSISRAYFMLFLVLTITFLVGFGGIWIYTKFNEFNTESENLKKDYIEEQKDILVSKANECIDFINYQNTRSESRLKSRLQNFVDQAHSIAIYIYNQNKGKLNDVEIKKRIKEAISPLRFTNERGYIFINNLSGKGILYPFSKENENKSLINFKDINGNYIVKNEVELMKYKDSGFTKYVNNKEVKNRYNAYTKISYIKKFTPYNWYFGSFAFLDDLQPEIQKETLIRISQINMNQENYFFVYKKDGTCLLHADSTSIGKNYKDYTNKIRRENVKRLINAAQLDESGFVNYKIPDVENAEKISYVKFIKEWDWIIGAGLYTGELDKNIEIARAELRGNVRKYILQIVLLIVIASMIIYITSKTISVKMKQNFTSINNFFRKASTQLYQVNIDELHFSEFQDMGTTINRMIDIRTQKEKELQIAREKAEESDRLKSSFLANMSHEIRTPMNAIIGFSELLQEDDLPFETRQQFFTHIRNSGNSLLNLINDIIDFSKIESGKLKISKTYYSLNQLFDELYHTFEKIKTSKGRDHIELKFTKGLEESESVIYTDPLRLKQIITNLVENALKFTEKGSIHVSYQLNENNLIFTVEDTGIGISPEKQKIIFSRFRQADDSHARRYGGTGLGLSISKKLAELLNGDMWVESTENVGSSFFVSIPYLIDDKSNIAPTKKLHKNGVNKDLTGKKILIVDDYNVNITLIKQMLQSTGVSMSSADNGRNAIKECGSSHFDLVLLDLQMPELNGYDTLKLIKKDNPEIKIVAQTAYALANEKEQIMDSGFDGYIAKPIIKKNLLSLINEMI</sequence>
<dbReference type="GO" id="GO:0000155">
    <property type="term" value="F:phosphorelay sensor kinase activity"/>
    <property type="evidence" value="ECO:0007669"/>
    <property type="project" value="InterPro"/>
</dbReference>
<evidence type="ECO:0000256" key="5">
    <source>
        <dbReference type="ARBA" id="ARBA00022553"/>
    </source>
</evidence>